<keyword evidence="2" id="KW-1003">Cell membrane</keyword>
<dbReference type="PANTHER" id="PTHR30606:SF10">
    <property type="entry name" value="PHOSPHATIDYLINOSITOL MANNOSIDE ACYLTRANSFERASE"/>
    <property type="match status" value="1"/>
</dbReference>
<proteinExistence type="predicted"/>
<evidence type="ECO:0000313" key="8">
    <source>
        <dbReference type="EMBL" id="BBO32636.1"/>
    </source>
</evidence>
<dbReference type="RefSeq" id="WP_232536358.1">
    <property type="nucleotide sequence ID" value="NZ_AP021861.1"/>
</dbReference>
<keyword evidence="4 8" id="KW-0808">Transferase</keyword>
<accession>A0A5K7XE73</accession>
<dbReference type="GO" id="GO:0005886">
    <property type="term" value="C:plasma membrane"/>
    <property type="evidence" value="ECO:0007669"/>
    <property type="project" value="UniProtKB-SubCell"/>
</dbReference>
<comment type="subcellular location">
    <subcellularLocation>
        <location evidence="1">Cell inner membrane</location>
    </subcellularLocation>
</comment>
<dbReference type="Pfam" id="PF03279">
    <property type="entry name" value="Lip_A_acyltrans"/>
    <property type="match status" value="1"/>
</dbReference>
<evidence type="ECO:0000313" key="9">
    <source>
        <dbReference type="Proteomes" id="UP000326837"/>
    </source>
</evidence>
<dbReference type="Proteomes" id="UP000326837">
    <property type="component" value="Chromosome"/>
</dbReference>
<keyword evidence="6 8" id="KW-0012">Acyltransferase</keyword>
<dbReference type="KEGG" id="lpav:PLANPX_2248"/>
<evidence type="ECO:0000256" key="4">
    <source>
        <dbReference type="ARBA" id="ARBA00022679"/>
    </source>
</evidence>
<evidence type="ECO:0000256" key="5">
    <source>
        <dbReference type="ARBA" id="ARBA00023136"/>
    </source>
</evidence>
<organism evidence="8 9">
    <name type="scientific">Lacipirellula parvula</name>
    <dbReference type="NCBI Taxonomy" id="2650471"/>
    <lineage>
        <taxon>Bacteria</taxon>
        <taxon>Pseudomonadati</taxon>
        <taxon>Planctomycetota</taxon>
        <taxon>Planctomycetia</taxon>
        <taxon>Pirellulales</taxon>
        <taxon>Lacipirellulaceae</taxon>
        <taxon>Lacipirellula</taxon>
    </lineage>
</organism>
<dbReference type="AlphaFoldDB" id="A0A5K7XE73"/>
<dbReference type="InterPro" id="IPR004960">
    <property type="entry name" value="LipA_acyltrans"/>
</dbReference>
<keyword evidence="5" id="KW-0472">Membrane</keyword>
<name>A0A5K7XE73_9BACT</name>
<feature type="region of interest" description="Disordered" evidence="7">
    <location>
        <begin position="298"/>
        <end position="319"/>
    </location>
</feature>
<dbReference type="EC" id="2.3.1.241" evidence="8"/>
<sequence length="319" mass="36060">MTRSKPIIDYTAYLAVRTFVCIIQAMPLSTCQAWARRLGWLFWHVLKVRRGTVEENLKTAFPERSPREHEQIALGMWEHLLLMVCEIAHAPRKINRTNWRTHLAMPQMELMVRRLLAPRPVIIISGHLGNFEMGGYLLGLHGFPSHTIARTLDNPYLDRWINDFRGATGQFILPKHGSSQRIEELLKSGGTLVLLGDQHAGEAACWVDFFGRSASTHKAVALFTLSGNAPTATGCVYRKGAPMHFEMEVAGLVDPADADFNLGSIPLLSTWYTRGLENLIRVAPDQYWWLHRRWREPPARQKKLRAAEPSDPAAARPAA</sequence>
<evidence type="ECO:0000256" key="1">
    <source>
        <dbReference type="ARBA" id="ARBA00004533"/>
    </source>
</evidence>
<dbReference type="PANTHER" id="PTHR30606">
    <property type="entry name" value="LIPID A BIOSYNTHESIS LAUROYL ACYLTRANSFERASE"/>
    <property type="match status" value="1"/>
</dbReference>
<protein>
    <submittedName>
        <fullName evidence="8">Lipid A biosynthesis lauroyl acyltransferase</fullName>
        <ecNumber evidence="8">2.3.1.241</ecNumber>
    </submittedName>
</protein>
<reference evidence="9" key="1">
    <citation type="submission" date="2019-10" db="EMBL/GenBank/DDBJ databases">
        <title>Lacipirellula parvula gen. nov., sp. nov., representing a lineage of planctomycetes widespread in freshwater anoxic habitats, and description of the family Lacipirellulaceae.</title>
        <authorList>
            <person name="Dedysh S.N."/>
            <person name="Kulichevskaya I.S."/>
            <person name="Beletsky A.V."/>
            <person name="Rakitin A.L."/>
            <person name="Mardanov A.V."/>
            <person name="Ivanova A.A."/>
            <person name="Saltykova V.X."/>
            <person name="Rijpstra W.I.C."/>
            <person name="Sinninghe Damste J.S."/>
            <person name="Ravin N.V."/>
        </authorList>
    </citation>
    <scope>NUCLEOTIDE SEQUENCE [LARGE SCALE GENOMIC DNA]</scope>
    <source>
        <strain evidence="9">PX69</strain>
    </source>
</reference>
<keyword evidence="9" id="KW-1185">Reference proteome</keyword>
<dbReference type="CDD" id="cd07984">
    <property type="entry name" value="LPLAT_LABLAT-like"/>
    <property type="match status" value="1"/>
</dbReference>
<gene>
    <name evidence="8" type="ORF">PLANPX_2248</name>
</gene>
<keyword evidence="3" id="KW-0997">Cell inner membrane</keyword>
<evidence type="ECO:0000256" key="2">
    <source>
        <dbReference type="ARBA" id="ARBA00022475"/>
    </source>
</evidence>
<dbReference type="GO" id="GO:0009247">
    <property type="term" value="P:glycolipid biosynthetic process"/>
    <property type="evidence" value="ECO:0007669"/>
    <property type="project" value="UniProtKB-ARBA"/>
</dbReference>
<dbReference type="EMBL" id="AP021861">
    <property type="protein sequence ID" value="BBO32636.1"/>
    <property type="molecule type" value="Genomic_DNA"/>
</dbReference>
<evidence type="ECO:0000256" key="7">
    <source>
        <dbReference type="SAM" id="MobiDB-lite"/>
    </source>
</evidence>
<evidence type="ECO:0000256" key="3">
    <source>
        <dbReference type="ARBA" id="ARBA00022519"/>
    </source>
</evidence>
<dbReference type="GO" id="GO:0008913">
    <property type="term" value="F:Kdo2-lipid IVA acyltransferase activity"/>
    <property type="evidence" value="ECO:0007669"/>
    <property type="project" value="UniProtKB-EC"/>
</dbReference>
<evidence type="ECO:0000256" key="6">
    <source>
        <dbReference type="ARBA" id="ARBA00023315"/>
    </source>
</evidence>